<evidence type="ECO:0000259" key="15">
    <source>
        <dbReference type="PROSITE" id="PS51384"/>
    </source>
</evidence>
<accession>A0A7Z2T5Q8</accession>
<dbReference type="PANTHER" id="PTHR47354">
    <property type="entry name" value="NADH OXIDOREDUCTASE HCR"/>
    <property type="match status" value="1"/>
</dbReference>
<dbReference type="InterPro" id="IPR017927">
    <property type="entry name" value="FAD-bd_FR_type"/>
</dbReference>
<dbReference type="InterPro" id="IPR013130">
    <property type="entry name" value="Fe3_Rdtase_TM_dom"/>
</dbReference>
<evidence type="ECO:0000256" key="8">
    <source>
        <dbReference type="ARBA" id="ARBA00022989"/>
    </source>
</evidence>
<dbReference type="GO" id="GO:0050660">
    <property type="term" value="F:flavin adenine dinucleotide binding"/>
    <property type="evidence" value="ECO:0007669"/>
    <property type="project" value="TreeGrafter"/>
</dbReference>
<keyword evidence="7" id="KW-0274">FAD</keyword>
<evidence type="ECO:0000313" key="17">
    <source>
        <dbReference type="Proteomes" id="UP000464262"/>
    </source>
</evidence>
<feature type="transmembrane region" description="Helical" evidence="13">
    <location>
        <begin position="37"/>
        <end position="56"/>
    </location>
</feature>
<dbReference type="Pfam" id="PF01794">
    <property type="entry name" value="Ferric_reduct"/>
    <property type="match status" value="1"/>
</dbReference>
<dbReference type="InterPro" id="IPR007110">
    <property type="entry name" value="Ig-like_dom"/>
</dbReference>
<dbReference type="AlphaFoldDB" id="A0A7Z2T5Q8"/>
<dbReference type="EMBL" id="CP047476">
    <property type="protein sequence ID" value="QIA64899.1"/>
    <property type="molecule type" value="Genomic_DNA"/>
</dbReference>
<feature type="transmembrane region" description="Helical" evidence="13">
    <location>
        <begin position="195"/>
        <end position="216"/>
    </location>
</feature>
<keyword evidence="17" id="KW-1185">Reference proteome</keyword>
<reference evidence="16 17" key="1">
    <citation type="submission" date="2020-01" db="EMBL/GenBank/DDBJ databases">
        <title>Whole genome and functional gene identification of agarase of Vibrio HN897.</title>
        <authorList>
            <person name="Liu Y."/>
            <person name="Zhao Z."/>
        </authorList>
    </citation>
    <scope>NUCLEOTIDE SEQUENCE [LARGE SCALE GENOMIC DNA]</scope>
    <source>
        <strain evidence="16 17">HN897</strain>
    </source>
</reference>
<comment type="subcellular location">
    <subcellularLocation>
        <location evidence="2">Membrane</location>
        <topology evidence="2">Multi-pass membrane protein</topology>
    </subcellularLocation>
</comment>
<dbReference type="PANTHER" id="PTHR47354:SF8">
    <property type="entry name" value="1,2-PHENYLACETYL-COA EPOXIDASE, SUBUNIT E"/>
    <property type="match status" value="1"/>
</dbReference>
<evidence type="ECO:0000256" key="13">
    <source>
        <dbReference type="SAM" id="Phobius"/>
    </source>
</evidence>
<evidence type="ECO:0000256" key="4">
    <source>
        <dbReference type="ARBA" id="ARBA00022692"/>
    </source>
</evidence>
<dbReference type="Pfam" id="PF08022">
    <property type="entry name" value="FAD_binding_8"/>
    <property type="match status" value="1"/>
</dbReference>
<sequence length="443" mass="49819">MSKITIAFGLCLVATVLLWMSVDTLSPDPLTHIAYKQAFTQFTGVVAIVTMSLCMITSVRFSPLNKALGGLDKVYRLHKWFGVVGFVFSVVHWLARDIASKVVPLVDVTKRSKPEFDPASNPIFALFQQNRELAETAGEYGFYAIVIFVLLALARFIPYHIFRKAHNVIALIFLSLVCHSVVLTKFDYWMTPFGAIYGLIMLLGTLAAIMSLFGRIGQTNKVSGRISQIVKHQDIDVVEATVVVDERWQGHKSGQFAFLTSKRAEGAHPYTIASSWDPESRELTFIIKALGDWTSQLKDWFKIDMPVTVEGPYGQFDFECAQQRQVWVGAGIGITPFVAKLKERERTGDQSPVDLFVCAAEVSEEIKQRLKTRASNANVTLHWYLQSEDKRLSANVILQRIGKLEDTSVWFCGPSAFGHSLSKGLFKLGLSRSQYHQEMFKFR</sequence>
<dbReference type="RefSeq" id="WP_164649799.1">
    <property type="nucleotide sequence ID" value="NZ_CP047476.1"/>
</dbReference>
<dbReference type="Gene3D" id="2.40.30.10">
    <property type="entry name" value="Translation factors"/>
    <property type="match status" value="1"/>
</dbReference>
<gene>
    <name evidence="16" type="ORF">GT360_15140</name>
</gene>
<keyword evidence="6" id="KW-0479">Metal-binding</keyword>
<dbReference type="InterPro" id="IPR017938">
    <property type="entry name" value="Riboflavin_synthase-like_b-brl"/>
</dbReference>
<evidence type="ECO:0000256" key="2">
    <source>
        <dbReference type="ARBA" id="ARBA00004141"/>
    </source>
</evidence>
<keyword evidence="10" id="KW-0408">Iron</keyword>
<protein>
    <submittedName>
        <fullName evidence="16">Ferric reductase</fullName>
    </submittedName>
</protein>
<dbReference type="SUPFAM" id="SSF63380">
    <property type="entry name" value="Riboflavin synthase domain-like"/>
    <property type="match status" value="1"/>
</dbReference>
<dbReference type="CDD" id="cd06198">
    <property type="entry name" value="FNR_like_3"/>
    <property type="match status" value="1"/>
</dbReference>
<dbReference type="SUPFAM" id="SSF52343">
    <property type="entry name" value="Ferredoxin reductase-like, C-terminal NADP-linked domain"/>
    <property type="match status" value="1"/>
</dbReference>
<dbReference type="GO" id="GO:0046872">
    <property type="term" value="F:metal ion binding"/>
    <property type="evidence" value="ECO:0007669"/>
    <property type="project" value="UniProtKB-KW"/>
</dbReference>
<dbReference type="PROSITE" id="PS51384">
    <property type="entry name" value="FAD_FR"/>
    <property type="match status" value="1"/>
</dbReference>
<keyword evidence="8 13" id="KW-1133">Transmembrane helix</keyword>
<evidence type="ECO:0000313" key="16">
    <source>
        <dbReference type="EMBL" id="QIA64899.1"/>
    </source>
</evidence>
<dbReference type="GO" id="GO:0016020">
    <property type="term" value="C:membrane"/>
    <property type="evidence" value="ECO:0007669"/>
    <property type="project" value="UniProtKB-SubCell"/>
</dbReference>
<dbReference type="KEGG" id="vas:GT360_15140"/>
<feature type="domain" description="Ig-like" evidence="14">
    <location>
        <begin position="336"/>
        <end position="412"/>
    </location>
</feature>
<evidence type="ECO:0000259" key="14">
    <source>
        <dbReference type="PROSITE" id="PS50835"/>
    </source>
</evidence>
<keyword evidence="4 13" id="KW-0812">Transmembrane</keyword>
<dbReference type="InterPro" id="IPR039261">
    <property type="entry name" value="FNR_nucleotide-bd"/>
</dbReference>
<keyword evidence="11" id="KW-0411">Iron-sulfur</keyword>
<dbReference type="GO" id="GO:0051537">
    <property type="term" value="F:2 iron, 2 sulfur cluster binding"/>
    <property type="evidence" value="ECO:0007669"/>
    <property type="project" value="UniProtKB-KW"/>
</dbReference>
<evidence type="ECO:0000256" key="3">
    <source>
        <dbReference type="ARBA" id="ARBA00022630"/>
    </source>
</evidence>
<evidence type="ECO:0000256" key="7">
    <source>
        <dbReference type="ARBA" id="ARBA00022827"/>
    </source>
</evidence>
<feature type="transmembrane region" description="Helical" evidence="13">
    <location>
        <begin position="77"/>
        <end position="95"/>
    </location>
</feature>
<feature type="domain" description="FAD-binding FR-type" evidence="15">
    <location>
        <begin position="219"/>
        <end position="319"/>
    </location>
</feature>
<organism evidence="16 17">
    <name type="scientific">Vibrio astriarenae</name>
    <dbReference type="NCBI Taxonomy" id="1481923"/>
    <lineage>
        <taxon>Bacteria</taxon>
        <taxon>Pseudomonadati</taxon>
        <taxon>Pseudomonadota</taxon>
        <taxon>Gammaproteobacteria</taxon>
        <taxon>Vibrionales</taxon>
        <taxon>Vibrionaceae</taxon>
        <taxon>Vibrio</taxon>
    </lineage>
</organism>
<evidence type="ECO:0000256" key="9">
    <source>
        <dbReference type="ARBA" id="ARBA00023002"/>
    </source>
</evidence>
<dbReference type="InterPro" id="IPR013112">
    <property type="entry name" value="FAD-bd_8"/>
</dbReference>
<evidence type="ECO:0000256" key="11">
    <source>
        <dbReference type="ARBA" id="ARBA00023014"/>
    </source>
</evidence>
<keyword evidence="3" id="KW-0285">Flavoprotein</keyword>
<keyword evidence="12 13" id="KW-0472">Membrane</keyword>
<dbReference type="Gene3D" id="3.40.50.80">
    <property type="entry name" value="Nucleotide-binding domain of ferredoxin-NADP reductase (FNR) module"/>
    <property type="match status" value="1"/>
</dbReference>
<keyword evidence="5" id="KW-0001">2Fe-2S</keyword>
<dbReference type="PROSITE" id="PS50835">
    <property type="entry name" value="IG_LIKE"/>
    <property type="match status" value="1"/>
</dbReference>
<feature type="transmembrane region" description="Helical" evidence="13">
    <location>
        <begin position="140"/>
        <end position="158"/>
    </location>
</feature>
<evidence type="ECO:0000256" key="10">
    <source>
        <dbReference type="ARBA" id="ARBA00023004"/>
    </source>
</evidence>
<name>A0A7Z2T5Q8_9VIBR</name>
<keyword evidence="9" id="KW-0560">Oxidoreductase</keyword>
<evidence type="ECO:0000256" key="6">
    <source>
        <dbReference type="ARBA" id="ARBA00022723"/>
    </source>
</evidence>
<evidence type="ECO:0000256" key="1">
    <source>
        <dbReference type="ARBA" id="ARBA00001974"/>
    </source>
</evidence>
<evidence type="ECO:0000256" key="5">
    <source>
        <dbReference type="ARBA" id="ARBA00022714"/>
    </source>
</evidence>
<evidence type="ECO:0000256" key="12">
    <source>
        <dbReference type="ARBA" id="ARBA00023136"/>
    </source>
</evidence>
<dbReference type="InterPro" id="IPR050415">
    <property type="entry name" value="MRET"/>
</dbReference>
<dbReference type="Proteomes" id="UP000464262">
    <property type="component" value="Chromosome 2"/>
</dbReference>
<dbReference type="GO" id="GO:0016491">
    <property type="term" value="F:oxidoreductase activity"/>
    <property type="evidence" value="ECO:0007669"/>
    <property type="project" value="UniProtKB-KW"/>
</dbReference>
<comment type="cofactor">
    <cofactor evidence="1">
        <name>FAD</name>
        <dbReference type="ChEBI" id="CHEBI:57692"/>
    </cofactor>
</comment>
<feature type="transmembrane region" description="Helical" evidence="13">
    <location>
        <begin position="165"/>
        <end position="183"/>
    </location>
</feature>
<proteinExistence type="predicted"/>